<proteinExistence type="inferred from homology"/>
<dbReference type="InterPro" id="IPR050775">
    <property type="entry name" value="FAD-binding_Monooxygenases"/>
</dbReference>
<keyword evidence="3" id="KW-0285">Flavoprotein</keyword>
<gene>
    <name evidence="8" type="ORF">L249_8599</name>
</gene>
<dbReference type="Gene3D" id="3.50.50.60">
    <property type="entry name" value="FAD/NAD(P)-binding domain"/>
    <property type="match status" value="2"/>
</dbReference>
<dbReference type="GO" id="GO:0004499">
    <property type="term" value="F:N,N-dimethylaniline monooxygenase activity"/>
    <property type="evidence" value="ECO:0007669"/>
    <property type="project" value="InterPro"/>
</dbReference>
<dbReference type="GO" id="GO:0050660">
    <property type="term" value="F:flavin adenine dinucleotide binding"/>
    <property type="evidence" value="ECO:0007669"/>
    <property type="project" value="InterPro"/>
</dbReference>
<dbReference type="SUPFAM" id="SSF51905">
    <property type="entry name" value="FAD/NAD(P)-binding domain"/>
    <property type="match status" value="2"/>
</dbReference>
<dbReference type="Pfam" id="PF00743">
    <property type="entry name" value="FMO-like"/>
    <property type="match status" value="1"/>
</dbReference>
<protein>
    <recommendedName>
        <fullName evidence="10">FAD/NAD(P)-binding domain-containing protein</fullName>
    </recommendedName>
</protein>
<accession>A0A367L6V7</accession>
<organism evidence="8 9">
    <name type="scientific">Ophiocordyceps polyrhachis-furcata BCC 54312</name>
    <dbReference type="NCBI Taxonomy" id="1330021"/>
    <lineage>
        <taxon>Eukaryota</taxon>
        <taxon>Fungi</taxon>
        <taxon>Dikarya</taxon>
        <taxon>Ascomycota</taxon>
        <taxon>Pezizomycotina</taxon>
        <taxon>Sordariomycetes</taxon>
        <taxon>Hypocreomycetidae</taxon>
        <taxon>Hypocreales</taxon>
        <taxon>Ophiocordycipitaceae</taxon>
        <taxon>Ophiocordyceps</taxon>
    </lineage>
</organism>
<dbReference type="OrthoDB" id="66881at2759"/>
<dbReference type="STRING" id="1330021.A0A367L6V7"/>
<dbReference type="InterPro" id="IPR020946">
    <property type="entry name" value="Flavin_mOase-like"/>
</dbReference>
<comment type="similarity">
    <text evidence="2">Belongs to the FAD-binding monooxygenase family.</text>
</comment>
<evidence type="ECO:0000256" key="3">
    <source>
        <dbReference type="ARBA" id="ARBA00022630"/>
    </source>
</evidence>
<name>A0A367L6V7_9HYPO</name>
<keyword evidence="9" id="KW-1185">Reference proteome</keyword>
<evidence type="ECO:0000256" key="7">
    <source>
        <dbReference type="SAM" id="MobiDB-lite"/>
    </source>
</evidence>
<comment type="caution">
    <text evidence="8">The sequence shown here is derived from an EMBL/GenBank/DDBJ whole genome shotgun (WGS) entry which is preliminary data.</text>
</comment>
<feature type="region of interest" description="Disordered" evidence="7">
    <location>
        <begin position="1"/>
        <end position="20"/>
    </location>
</feature>
<evidence type="ECO:0008006" key="10">
    <source>
        <dbReference type="Google" id="ProtNLM"/>
    </source>
</evidence>
<dbReference type="PANTHER" id="PTHR43098:SF2">
    <property type="entry name" value="FAD-BINDING MONOOXYGENASE AUSB-RELATED"/>
    <property type="match status" value="1"/>
</dbReference>
<dbReference type="EMBL" id="LKCN02000013">
    <property type="protein sequence ID" value="RCI10155.1"/>
    <property type="molecule type" value="Genomic_DNA"/>
</dbReference>
<evidence type="ECO:0000256" key="4">
    <source>
        <dbReference type="ARBA" id="ARBA00022827"/>
    </source>
</evidence>
<dbReference type="AlphaFoldDB" id="A0A367L6V7"/>
<dbReference type="InterPro" id="IPR036188">
    <property type="entry name" value="FAD/NAD-bd_sf"/>
</dbReference>
<keyword evidence="6" id="KW-0560">Oxidoreductase</keyword>
<keyword evidence="5" id="KW-0521">NADP</keyword>
<evidence type="ECO:0000313" key="9">
    <source>
        <dbReference type="Proteomes" id="UP000253664"/>
    </source>
</evidence>
<evidence type="ECO:0000313" key="8">
    <source>
        <dbReference type="EMBL" id="RCI10155.1"/>
    </source>
</evidence>
<evidence type="ECO:0000256" key="2">
    <source>
        <dbReference type="ARBA" id="ARBA00010139"/>
    </source>
</evidence>
<sequence>MGQHKTTSSSSSNDITNLNHVTDRYVKEKSKRLRSDGNAQYVDLGSAPSARLRELARDPWVDDAKLNSQPSSLEDGDTVKVLILGAGYGGLLFAVRLIDEAAIPAEDIRLVDPAGGFGGTWYWNRYPGLMCDVESAIYMPLLEETGHMPRHRYAYGPELRLHAEAIARRWRLSDKAVFRTTVSSLVWEDEEAGGRWQVKLRQSRGPSEAEEEMSVRAQFVVLAHGVHNRPKAPRVPGLADFQGELMHTARWKYAVSGGSDQDPALTGLSGKRVGVIGTGATAVQLVPELARWAGRLFVFQRTPSAVDERRQRPWDPEAWKAMTAKKGWWRDRADSWNRALSGYPEPGRDGFEDDAWLGIHGYRHVVGGPHPAPLPIDAIPAVVGAALAADEPRMERLRRRVDEVVTQDEAAAEALKAWYPSWCKRPCFHDDYLVAFNRPHVSVVDTLARGIDRFTEKGVIVSGVEYGLDIVVLATGYRSPSTSMMDPGGLSHGVSITGRSGVDLSSRWLRDGPSTLHGILTPGFPNLVLTGPSQTGVSANYAHHQDNLARHFAHILSKALSQCPNREKSVVIEATEAAAAAWTGEIASRAAFMAPMGFCGPSYSNNEGEPVADPVKMARASPYGLGVNEFENVLDRWRSEGSMEGLVVSCS</sequence>
<keyword evidence="4" id="KW-0274">FAD</keyword>
<reference evidence="8 9" key="1">
    <citation type="journal article" date="2015" name="BMC Genomics">
        <title>Insights from the genome of Ophiocordyceps polyrhachis-furcata to pathogenicity and host specificity in insect fungi.</title>
        <authorList>
            <person name="Wichadakul D."/>
            <person name="Kobmoo N."/>
            <person name="Ingsriswang S."/>
            <person name="Tangphatsornruang S."/>
            <person name="Chantasingh D."/>
            <person name="Luangsa-ard J.J."/>
            <person name="Eurwilaichitr L."/>
        </authorList>
    </citation>
    <scope>NUCLEOTIDE SEQUENCE [LARGE SCALE GENOMIC DNA]</scope>
    <source>
        <strain evidence="8 9">BCC 54312</strain>
    </source>
</reference>
<evidence type="ECO:0000256" key="6">
    <source>
        <dbReference type="ARBA" id="ARBA00023002"/>
    </source>
</evidence>
<feature type="compositionally biased region" description="Low complexity" evidence="7">
    <location>
        <begin position="1"/>
        <end position="12"/>
    </location>
</feature>
<dbReference type="Proteomes" id="UP000253664">
    <property type="component" value="Unassembled WGS sequence"/>
</dbReference>
<dbReference type="GO" id="GO:0050661">
    <property type="term" value="F:NADP binding"/>
    <property type="evidence" value="ECO:0007669"/>
    <property type="project" value="InterPro"/>
</dbReference>
<evidence type="ECO:0000256" key="5">
    <source>
        <dbReference type="ARBA" id="ARBA00022857"/>
    </source>
</evidence>
<comment type="cofactor">
    <cofactor evidence="1">
        <name>FAD</name>
        <dbReference type="ChEBI" id="CHEBI:57692"/>
    </cofactor>
</comment>
<evidence type="ECO:0000256" key="1">
    <source>
        <dbReference type="ARBA" id="ARBA00001974"/>
    </source>
</evidence>
<dbReference type="PANTHER" id="PTHR43098">
    <property type="entry name" value="L-ORNITHINE N(5)-MONOOXYGENASE-RELATED"/>
    <property type="match status" value="1"/>
</dbReference>